<keyword evidence="5" id="KW-1185">Reference proteome</keyword>
<comment type="similarity">
    <text evidence="1 3">Belongs to the ArsC family.</text>
</comment>
<evidence type="ECO:0000313" key="5">
    <source>
        <dbReference type="Proteomes" id="UP000321685"/>
    </source>
</evidence>
<dbReference type="InterPro" id="IPR006660">
    <property type="entry name" value="Arsenate_reductase-like"/>
</dbReference>
<dbReference type="Gene3D" id="3.40.30.10">
    <property type="entry name" value="Glutaredoxin"/>
    <property type="match status" value="1"/>
</dbReference>
<evidence type="ECO:0000256" key="2">
    <source>
        <dbReference type="ARBA" id="ARBA00023002"/>
    </source>
</evidence>
<dbReference type="InterPro" id="IPR036249">
    <property type="entry name" value="Thioredoxin-like_sf"/>
</dbReference>
<accession>A0A511DGU7</accession>
<dbReference type="Pfam" id="PF03960">
    <property type="entry name" value="ArsC"/>
    <property type="match status" value="1"/>
</dbReference>
<dbReference type="SUPFAM" id="SSF52833">
    <property type="entry name" value="Thioredoxin-like"/>
    <property type="match status" value="1"/>
</dbReference>
<dbReference type="CDD" id="cd03034">
    <property type="entry name" value="ArsC_ArsC"/>
    <property type="match status" value="1"/>
</dbReference>
<sequence length="119" mass="12991">MTSEDRPVVWHNPRCSKSRGALALLAEHGVEADVVRYLDDAPTRTDLEDVLRKLGTDDPRAIVRTGEAVYRELGLADADRDALLDAMAANPILVERPIVVLGDRAVVGRPPEKVLDLLG</sequence>
<organism evidence="4 5">
    <name type="scientific">Pseudonocardia sulfidoxydans NBRC 16205</name>
    <dbReference type="NCBI Taxonomy" id="1223511"/>
    <lineage>
        <taxon>Bacteria</taxon>
        <taxon>Bacillati</taxon>
        <taxon>Actinomycetota</taxon>
        <taxon>Actinomycetes</taxon>
        <taxon>Pseudonocardiales</taxon>
        <taxon>Pseudonocardiaceae</taxon>
        <taxon>Pseudonocardia</taxon>
    </lineage>
</organism>
<keyword evidence="2" id="KW-0560">Oxidoreductase</keyword>
<dbReference type="OrthoDB" id="9790554at2"/>
<evidence type="ECO:0000313" key="4">
    <source>
        <dbReference type="EMBL" id="GEL23613.1"/>
    </source>
</evidence>
<dbReference type="PANTHER" id="PTHR30041">
    <property type="entry name" value="ARSENATE REDUCTASE"/>
    <property type="match status" value="1"/>
</dbReference>
<dbReference type="NCBIfam" id="TIGR00014">
    <property type="entry name" value="arsC"/>
    <property type="match status" value="1"/>
</dbReference>
<dbReference type="PANTHER" id="PTHR30041:SF4">
    <property type="entry name" value="ARSENATE REDUCTASE"/>
    <property type="match status" value="1"/>
</dbReference>
<reference evidence="4 5" key="1">
    <citation type="submission" date="2019-07" db="EMBL/GenBank/DDBJ databases">
        <title>Whole genome shotgun sequence of Pseudonocardia sulfidoxydans NBRC 16205.</title>
        <authorList>
            <person name="Hosoyama A."/>
            <person name="Uohara A."/>
            <person name="Ohji S."/>
            <person name="Ichikawa N."/>
        </authorList>
    </citation>
    <scope>NUCLEOTIDE SEQUENCE [LARGE SCALE GENOMIC DNA]</scope>
    <source>
        <strain evidence="4 5">NBRC 16205</strain>
    </source>
</reference>
<evidence type="ECO:0000256" key="1">
    <source>
        <dbReference type="ARBA" id="ARBA00007198"/>
    </source>
</evidence>
<dbReference type="RefSeq" id="WP_147107028.1">
    <property type="nucleotide sequence ID" value="NZ_BJVJ01000021.1"/>
</dbReference>
<dbReference type="InterPro" id="IPR006659">
    <property type="entry name" value="Arsenate_reductase"/>
</dbReference>
<name>A0A511DGU7_9PSEU</name>
<dbReference type="Proteomes" id="UP000321685">
    <property type="component" value="Unassembled WGS sequence"/>
</dbReference>
<proteinExistence type="inferred from homology"/>
<dbReference type="AlphaFoldDB" id="A0A511DGU7"/>
<gene>
    <name evidence="4" type="primary">arsC-1</name>
    <name evidence="4" type="ORF">PSU4_25670</name>
</gene>
<protein>
    <submittedName>
        <fullName evidence="4">Arsenate reductase</fullName>
    </submittedName>
</protein>
<dbReference type="GO" id="GO:0008794">
    <property type="term" value="F:arsenate reductase (glutaredoxin) activity"/>
    <property type="evidence" value="ECO:0007669"/>
    <property type="project" value="InterPro"/>
</dbReference>
<dbReference type="EMBL" id="BJVJ01000021">
    <property type="protein sequence ID" value="GEL23613.1"/>
    <property type="molecule type" value="Genomic_DNA"/>
</dbReference>
<evidence type="ECO:0000256" key="3">
    <source>
        <dbReference type="PROSITE-ProRule" id="PRU01282"/>
    </source>
</evidence>
<dbReference type="PROSITE" id="PS51353">
    <property type="entry name" value="ARSC"/>
    <property type="match status" value="1"/>
</dbReference>
<comment type="caution">
    <text evidence="4">The sequence shown here is derived from an EMBL/GenBank/DDBJ whole genome shotgun (WGS) entry which is preliminary data.</text>
</comment>